<dbReference type="GO" id="GO:0007265">
    <property type="term" value="P:Ras protein signal transduction"/>
    <property type="evidence" value="ECO:0007669"/>
    <property type="project" value="TreeGrafter"/>
</dbReference>
<name>A0AA35QZF2_GEOBA</name>
<organism evidence="8 9">
    <name type="scientific">Geodia barretti</name>
    <name type="common">Barrett's horny sponge</name>
    <dbReference type="NCBI Taxonomy" id="519541"/>
    <lineage>
        <taxon>Eukaryota</taxon>
        <taxon>Metazoa</taxon>
        <taxon>Porifera</taxon>
        <taxon>Demospongiae</taxon>
        <taxon>Heteroscleromorpha</taxon>
        <taxon>Tetractinellida</taxon>
        <taxon>Astrophorina</taxon>
        <taxon>Geodiidae</taxon>
        <taxon>Geodia</taxon>
    </lineage>
</organism>
<dbReference type="PROSITE" id="PS50009">
    <property type="entry name" value="RASGEF_CAT"/>
    <property type="match status" value="1"/>
</dbReference>
<evidence type="ECO:0000259" key="5">
    <source>
        <dbReference type="PROSITE" id="PS50042"/>
    </source>
</evidence>
<dbReference type="Gene3D" id="1.10.840.10">
    <property type="entry name" value="Ras guanine-nucleotide exchange factors catalytic domain"/>
    <property type="match status" value="1"/>
</dbReference>
<evidence type="ECO:0000259" key="7">
    <source>
        <dbReference type="PROSITE" id="PS50212"/>
    </source>
</evidence>
<dbReference type="InterPro" id="IPR018490">
    <property type="entry name" value="cNMP-bd_dom_sf"/>
</dbReference>
<keyword evidence="1 2" id="KW-0344">Guanine-nucleotide releasing factor</keyword>
<dbReference type="InterPro" id="IPR019804">
    <property type="entry name" value="Ras_G-nucl-exch_fac_CS"/>
</dbReference>
<dbReference type="SMART" id="SM00100">
    <property type="entry name" value="cNMP"/>
    <property type="match status" value="2"/>
</dbReference>
<dbReference type="GO" id="GO:0005886">
    <property type="term" value="C:plasma membrane"/>
    <property type="evidence" value="ECO:0007669"/>
    <property type="project" value="TreeGrafter"/>
</dbReference>
<dbReference type="SUPFAM" id="SSF51206">
    <property type="entry name" value="cAMP-binding domain-like"/>
    <property type="match status" value="2"/>
</dbReference>
<dbReference type="PROSITE" id="PS50212">
    <property type="entry name" value="RASGEF_NTER"/>
    <property type="match status" value="1"/>
</dbReference>
<evidence type="ECO:0000256" key="3">
    <source>
        <dbReference type="SAM" id="MobiDB-lite"/>
    </source>
</evidence>
<feature type="domain" description="DEP" evidence="6">
    <location>
        <begin position="171"/>
        <end position="264"/>
    </location>
</feature>
<dbReference type="Pfam" id="PF00610">
    <property type="entry name" value="DEP"/>
    <property type="match status" value="1"/>
</dbReference>
<dbReference type="InterPro" id="IPR000595">
    <property type="entry name" value="cNMP-bd_dom"/>
</dbReference>
<dbReference type="Proteomes" id="UP001174909">
    <property type="component" value="Unassembled WGS sequence"/>
</dbReference>
<evidence type="ECO:0000259" key="6">
    <source>
        <dbReference type="PROSITE" id="PS50186"/>
    </source>
</evidence>
<proteinExistence type="predicted"/>
<sequence>MDGAWHWVSCLGKRPSRRSETDLDIIMSRMKSMVVFERYPESALHELSRVVLYDTHLANTTLFRPGENGMYWYVVVSGTLEMFNVDSRHDKKTTLICQLQSGDSFGENVVLEATRETMVVTKTYCELLYVEADNIRRIYETHKDVMENLLHPRAAAVGTEEADGEEGGAFPQSELALAGATVHEIITSHYPNLLADHRVNMYTYKSCCSGSGLVDWVIAQSAIPRTRQQVAQMWQALLLETVLQHSHKVHPFLDDPQLFYKFCDLNSSSSSSSSSERSAPLVGGRLQQLMNLFSFSRNSTPSASPAPSPTPRRRPNSGEDAIVNGRPRSASSVGAESRSSRGSIHSVLEECFDTISRLSPEVLILATLAKEPCERTEEDKNMIYEELLNVRALRHLTNAVKREVAACVRLQHHPRPGQYLFHQGEKGDSWYVVLKGSVNVIIKGKGVVCTLHEGDDFGKLSLLTAGERSASIRTREPNSYFLQIESNDFRRILMSVEDSTLKITHRGREVMHLQRETVGSYTVIRGTPERMLDHLVGSEVDTSQEGSFAHDFFLTHVAFMSMADVCSGLLTRYREKKEEEKESEGEVVTTTRKKRIARAVAVWINVAKSQLVKDAVFLGLLKELQDGLEADGLTEELEVLNTSLSESIRSAILGKHTHSPVLSGSLNHILSKGRGRGGGLEEPRITLGICSVPPAQPQDMEGVRVHTEEHICCRLVVRLDTKAGAIRDEACSKLHLPKFKYQLCEVTSSGQKKVLKEDDISVMSETSVNGRLFILPRSHSQRTVSPLQDQNVKPVIPFPEDSAREIAAHLTLFDWNLFSNTQQMEVVYNVFGRHKFGKIVTNLDLLLRRFIEVKFWIVTTMCMEPDLTRRVALLKKFIKIAGYCKGHSNVNSFLAIVLALSNPAVSRMKLTWKELAPKMKRRFDSFDAITDPSRNQKVLRAYQSKLPRPVVPFMPLVMKDMAFLHEGNETMIEGLVNFEKMRLLAEKVRSLFEFRTGSLPNDVCLLANKNPELQKYIRDIRVVDNQQTLTQLSHEVEPTVRPLST</sequence>
<dbReference type="InterPro" id="IPR000591">
    <property type="entry name" value="DEP_dom"/>
</dbReference>
<dbReference type="InterPro" id="IPR001895">
    <property type="entry name" value="RASGEF_cat_dom"/>
</dbReference>
<dbReference type="InterPro" id="IPR023578">
    <property type="entry name" value="Ras_GEF_dom_sf"/>
</dbReference>
<dbReference type="PANTHER" id="PTHR23113">
    <property type="entry name" value="GUANINE NUCLEOTIDE EXCHANGE FACTOR"/>
    <property type="match status" value="1"/>
</dbReference>
<dbReference type="Gene3D" id="3.10.20.90">
    <property type="entry name" value="Phosphatidylinositol 3-kinase Catalytic Subunit, Chain A, domain 1"/>
    <property type="match status" value="1"/>
</dbReference>
<comment type="caution">
    <text evidence="8">The sequence shown here is derived from an EMBL/GenBank/DDBJ whole genome shotgun (WGS) entry which is preliminary data.</text>
</comment>
<dbReference type="Pfam" id="PF00027">
    <property type="entry name" value="cNMP_binding"/>
    <property type="match status" value="2"/>
</dbReference>
<feature type="region of interest" description="Disordered" evidence="3">
    <location>
        <begin position="297"/>
        <end position="339"/>
    </location>
</feature>
<dbReference type="InterPro" id="IPR014710">
    <property type="entry name" value="RmlC-like_jellyroll"/>
</dbReference>
<keyword evidence="9" id="KW-1185">Reference proteome</keyword>
<evidence type="ECO:0000313" key="9">
    <source>
        <dbReference type="Proteomes" id="UP001174909"/>
    </source>
</evidence>
<dbReference type="InterPro" id="IPR036964">
    <property type="entry name" value="RASGEF_cat_dom_sf"/>
</dbReference>
<dbReference type="GO" id="GO:0005085">
    <property type="term" value="F:guanyl-nucleotide exchange factor activity"/>
    <property type="evidence" value="ECO:0007669"/>
    <property type="project" value="UniProtKB-KW"/>
</dbReference>
<dbReference type="PANTHER" id="PTHR23113:SF327">
    <property type="entry name" value="EXCHANGE PROTEIN DIRECTLY ACTIVATED BY CAMP, ISOFORM E"/>
    <property type="match status" value="1"/>
</dbReference>
<dbReference type="PROSITE" id="PS50042">
    <property type="entry name" value="CNMP_BINDING_3"/>
    <property type="match status" value="2"/>
</dbReference>
<dbReference type="Pfam" id="PF00618">
    <property type="entry name" value="RasGEF_N"/>
    <property type="match status" value="1"/>
</dbReference>
<dbReference type="CDD" id="cd00155">
    <property type="entry name" value="RasGEF"/>
    <property type="match status" value="1"/>
</dbReference>
<dbReference type="SUPFAM" id="SSF54236">
    <property type="entry name" value="Ubiquitin-like"/>
    <property type="match status" value="1"/>
</dbReference>
<feature type="domain" description="Cyclic nucleotide-binding" evidence="5">
    <location>
        <begin position="35"/>
        <end position="138"/>
    </location>
</feature>
<dbReference type="InterPro" id="IPR008937">
    <property type="entry name" value="Ras-like_GEF"/>
</dbReference>
<dbReference type="CDD" id="cd00038">
    <property type="entry name" value="CAP_ED"/>
    <property type="match status" value="2"/>
</dbReference>
<dbReference type="Pfam" id="PF00617">
    <property type="entry name" value="RasGEF"/>
    <property type="match status" value="1"/>
</dbReference>
<evidence type="ECO:0000256" key="1">
    <source>
        <dbReference type="ARBA" id="ARBA00022658"/>
    </source>
</evidence>
<dbReference type="EMBL" id="CASHTH010000273">
    <property type="protein sequence ID" value="CAI7996574.1"/>
    <property type="molecule type" value="Genomic_DNA"/>
</dbReference>
<dbReference type="Gene3D" id="2.60.120.10">
    <property type="entry name" value="Jelly Rolls"/>
    <property type="match status" value="2"/>
</dbReference>
<evidence type="ECO:0000313" key="8">
    <source>
        <dbReference type="EMBL" id="CAI7996574.1"/>
    </source>
</evidence>
<reference evidence="8" key="1">
    <citation type="submission" date="2023-03" db="EMBL/GenBank/DDBJ databases">
        <authorList>
            <person name="Steffen K."/>
            <person name="Cardenas P."/>
        </authorList>
    </citation>
    <scope>NUCLEOTIDE SEQUENCE</scope>
</reference>
<dbReference type="SMART" id="SM00229">
    <property type="entry name" value="RasGEFN"/>
    <property type="match status" value="1"/>
</dbReference>
<evidence type="ECO:0000256" key="2">
    <source>
        <dbReference type="PROSITE-ProRule" id="PRU00168"/>
    </source>
</evidence>
<dbReference type="InterPro" id="IPR036388">
    <property type="entry name" value="WH-like_DNA-bd_sf"/>
</dbReference>
<dbReference type="Gene3D" id="1.20.870.10">
    <property type="entry name" value="Son of sevenless (SoS) protein Chain: S domain 1"/>
    <property type="match status" value="1"/>
</dbReference>
<gene>
    <name evidence="8" type="ORF">GBAR_LOCUS1900</name>
</gene>
<accession>A0AA35QZF2</accession>
<dbReference type="PROSITE" id="PS50186">
    <property type="entry name" value="DEP"/>
    <property type="match status" value="1"/>
</dbReference>
<feature type="domain" description="Ras-GEF" evidence="4">
    <location>
        <begin position="802"/>
        <end position="1039"/>
    </location>
</feature>
<dbReference type="Gene3D" id="1.10.10.10">
    <property type="entry name" value="Winged helix-like DNA-binding domain superfamily/Winged helix DNA-binding domain"/>
    <property type="match status" value="1"/>
</dbReference>
<dbReference type="InterPro" id="IPR029071">
    <property type="entry name" value="Ubiquitin-like_domsf"/>
</dbReference>
<evidence type="ECO:0000259" key="4">
    <source>
        <dbReference type="PROSITE" id="PS50009"/>
    </source>
</evidence>
<dbReference type="SMART" id="SM00147">
    <property type="entry name" value="RasGEF"/>
    <property type="match status" value="1"/>
</dbReference>
<dbReference type="SUPFAM" id="SSF48366">
    <property type="entry name" value="Ras GEF"/>
    <property type="match status" value="1"/>
</dbReference>
<feature type="compositionally biased region" description="Low complexity" evidence="3">
    <location>
        <begin position="328"/>
        <end position="339"/>
    </location>
</feature>
<dbReference type="InterPro" id="IPR000651">
    <property type="entry name" value="Ras-like_Gua-exchang_fac_N"/>
</dbReference>
<dbReference type="PROSITE" id="PS00720">
    <property type="entry name" value="RASGEF"/>
    <property type="match status" value="1"/>
</dbReference>
<dbReference type="SMART" id="SM00049">
    <property type="entry name" value="DEP"/>
    <property type="match status" value="1"/>
</dbReference>
<dbReference type="InterPro" id="IPR036390">
    <property type="entry name" value="WH_DNA-bd_sf"/>
</dbReference>
<feature type="domain" description="N-terminal Ras-GEF" evidence="7">
    <location>
        <begin position="519"/>
        <end position="648"/>
    </location>
</feature>
<dbReference type="AlphaFoldDB" id="A0AA35QZF2"/>
<protein>
    <submittedName>
        <fullName evidence="8">Rap guanine nucleotide exchange factor 4</fullName>
    </submittedName>
</protein>
<feature type="domain" description="Cyclic nucleotide-binding" evidence="5">
    <location>
        <begin position="392"/>
        <end position="494"/>
    </location>
</feature>
<dbReference type="SUPFAM" id="SSF46785">
    <property type="entry name" value="Winged helix' DNA-binding domain"/>
    <property type="match status" value="1"/>
</dbReference>